<dbReference type="Pfam" id="PF00583">
    <property type="entry name" value="Acetyltransf_1"/>
    <property type="match status" value="1"/>
</dbReference>
<dbReference type="InterPro" id="IPR016181">
    <property type="entry name" value="Acyl_CoA_acyltransferase"/>
</dbReference>
<evidence type="ECO:0000259" key="3">
    <source>
        <dbReference type="PROSITE" id="PS51186"/>
    </source>
</evidence>
<evidence type="ECO:0000313" key="5">
    <source>
        <dbReference type="Proteomes" id="UP000286680"/>
    </source>
</evidence>
<comment type="caution">
    <text evidence="4">The sequence shown here is derived from an EMBL/GenBank/DDBJ whole genome shotgun (WGS) entry which is preliminary data.</text>
</comment>
<reference evidence="5" key="1">
    <citation type="journal article" date="2018" name="Front. Microbiol.">
        <title>Genome-Based Analysis Reveals the Taxonomy and Diversity of the Family Idiomarinaceae.</title>
        <authorList>
            <person name="Liu Y."/>
            <person name="Lai Q."/>
            <person name="Shao Z."/>
        </authorList>
    </citation>
    <scope>NUCLEOTIDE SEQUENCE [LARGE SCALE GENOMIC DNA]</scope>
    <source>
        <strain evidence="5">SN-14</strain>
    </source>
</reference>
<dbReference type="EMBL" id="PIPS01000003">
    <property type="protein sequence ID" value="RUO42481.1"/>
    <property type="molecule type" value="Genomic_DNA"/>
</dbReference>
<dbReference type="PANTHER" id="PTHR43420:SF12">
    <property type="entry name" value="N-ACETYLTRANSFERASE DOMAIN-CONTAINING PROTEIN"/>
    <property type="match status" value="1"/>
</dbReference>
<sequence length="159" mass="18396">MNTDHPSTRRIRLADKADLDALVQLEQRTFDYSRISRRNFRRLLQSSSVHFWVVTDAGQVIAYAIALSRSNSRYWRVYSLAVDAERRGQGLARAMLEHVITEAKKAKCHGLSLEVKSDNLAAIQLYRRYHFETIDVLPGYYDDGTDGLKMRVTFYPESH</sequence>
<dbReference type="SUPFAM" id="SSF55729">
    <property type="entry name" value="Acyl-CoA N-acyltransferases (Nat)"/>
    <property type="match status" value="1"/>
</dbReference>
<dbReference type="CDD" id="cd04301">
    <property type="entry name" value="NAT_SF"/>
    <property type="match status" value="1"/>
</dbReference>
<organism evidence="4 5">
    <name type="scientific">Idiomarina aquatica</name>
    <dbReference type="NCBI Taxonomy" id="1327752"/>
    <lineage>
        <taxon>Bacteria</taxon>
        <taxon>Pseudomonadati</taxon>
        <taxon>Pseudomonadota</taxon>
        <taxon>Gammaproteobacteria</taxon>
        <taxon>Alteromonadales</taxon>
        <taxon>Idiomarinaceae</taxon>
        <taxon>Idiomarina</taxon>
    </lineage>
</organism>
<feature type="domain" description="N-acetyltransferase" evidence="3">
    <location>
        <begin position="9"/>
        <end position="155"/>
    </location>
</feature>
<dbReference type="RefSeq" id="WP_126820206.1">
    <property type="nucleotide sequence ID" value="NZ_PIPS01000003.1"/>
</dbReference>
<evidence type="ECO:0000256" key="1">
    <source>
        <dbReference type="ARBA" id="ARBA00022679"/>
    </source>
</evidence>
<dbReference type="AlphaFoldDB" id="A0AA94EEM2"/>
<protein>
    <submittedName>
        <fullName evidence="4">N-acetyltransferase</fullName>
    </submittedName>
</protein>
<dbReference type="InterPro" id="IPR000182">
    <property type="entry name" value="GNAT_dom"/>
</dbReference>
<dbReference type="GO" id="GO:0016747">
    <property type="term" value="F:acyltransferase activity, transferring groups other than amino-acyl groups"/>
    <property type="evidence" value="ECO:0007669"/>
    <property type="project" value="InterPro"/>
</dbReference>
<dbReference type="PROSITE" id="PS51186">
    <property type="entry name" value="GNAT"/>
    <property type="match status" value="1"/>
</dbReference>
<name>A0AA94EEM2_9GAMM</name>
<dbReference type="Gene3D" id="3.40.630.30">
    <property type="match status" value="1"/>
</dbReference>
<accession>A0AA94EEM2</accession>
<proteinExistence type="predicted"/>
<gene>
    <name evidence="4" type="ORF">CWE23_10340</name>
</gene>
<keyword evidence="2" id="KW-0012">Acyltransferase</keyword>
<keyword evidence="1" id="KW-0808">Transferase</keyword>
<keyword evidence="5" id="KW-1185">Reference proteome</keyword>
<dbReference type="InterPro" id="IPR050680">
    <property type="entry name" value="YpeA/RimI_acetyltransf"/>
</dbReference>
<dbReference type="Proteomes" id="UP000286680">
    <property type="component" value="Unassembled WGS sequence"/>
</dbReference>
<dbReference type="PANTHER" id="PTHR43420">
    <property type="entry name" value="ACETYLTRANSFERASE"/>
    <property type="match status" value="1"/>
</dbReference>
<evidence type="ECO:0000256" key="2">
    <source>
        <dbReference type="ARBA" id="ARBA00023315"/>
    </source>
</evidence>
<evidence type="ECO:0000313" key="4">
    <source>
        <dbReference type="EMBL" id="RUO42481.1"/>
    </source>
</evidence>